<protein>
    <submittedName>
        <fullName evidence="1">Uncharacterized protein</fullName>
    </submittedName>
</protein>
<reference evidence="1 2" key="1">
    <citation type="submission" date="2020-08" db="EMBL/GenBank/DDBJ databases">
        <authorList>
            <person name="Koutsovoulos G."/>
            <person name="Danchin GJ E."/>
        </authorList>
    </citation>
    <scope>NUCLEOTIDE SEQUENCE [LARGE SCALE GENOMIC DNA]</scope>
</reference>
<evidence type="ECO:0000313" key="2">
    <source>
        <dbReference type="Proteomes" id="UP000580250"/>
    </source>
</evidence>
<accession>A0A6V7XLL0</accession>
<evidence type="ECO:0000313" key="1">
    <source>
        <dbReference type="EMBL" id="CAD2200179.1"/>
    </source>
</evidence>
<dbReference type="EMBL" id="CAJEWN010001810">
    <property type="protein sequence ID" value="CAD2200179.1"/>
    <property type="molecule type" value="Genomic_DNA"/>
</dbReference>
<name>A0A6V7XLL0_MELEN</name>
<sequence length="51" mass="5840">MYCSSCGGLWRICLWSSWWCYACGGGWHVLDGWRCSWWLEALHASGGLPLM</sequence>
<gene>
    <name evidence="1" type="ORF">MENT_LOCUS53626</name>
</gene>
<organism evidence="1 2">
    <name type="scientific">Meloidogyne enterolobii</name>
    <name type="common">Root-knot nematode worm</name>
    <name type="synonym">Meloidogyne mayaguensis</name>
    <dbReference type="NCBI Taxonomy" id="390850"/>
    <lineage>
        <taxon>Eukaryota</taxon>
        <taxon>Metazoa</taxon>
        <taxon>Ecdysozoa</taxon>
        <taxon>Nematoda</taxon>
        <taxon>Chromadorea</taxon>
        <taxon>Rhabditida</taxon>
        <taxon>Tylenchina</taxon>
        <taxon>Tylenchomorpha</taxon>
        <taxon>Tylenchoidea</taxon>
        <taxon>Meloidogynidae</taxon>
        <taxon>Meloidogyninae</taxon>
        <taxon>Meloidogyne</taxon>
    </lineage>
</organism>
<proteinExistence type="predicted"/>
<dbReference type="AlphaFoldDB" id="A0A6V7XLL0"/>
<comment type="caution">
    <text evidence="1">The sequence shown here is derived from an EMBL/GenBank/DDBJ whole genome shotgun (WGS) entry which is preliminary data.</text>
</comment>
<dbReference type="Proteomes" id="UP000580250">
    <property type="component" value="Unassembled WGS sequence"/>
</dbReference>